<dbReference type="EMBL" id="SWLB01000021">
    <property type="protein sequence ID" value="KAF3325000.1"/>
    <property type="molecule type" value="Genomic_DNA"/>
</dbReference>
<dbReference type="SUPFAM" id="SSF54928">
    <property type="entry name" value="RNA-binding domain, RBD"/>
    <property type="match status" value="1"/>
</dbReference>
<organism evidence="2 3">
    <name type="scientific">Carex littledalei</name>
    <dbReference type="NCBI Taxonomy" id="544730"/>
    <lineage>
        <taxon>Eukaryota</taxon>
        <taxon>Viridiplantae</taxon>
        <taxon>Streptophyta</taxon>
        <taxon>Embryophyta</taxon>
        <taxon>Tracheophyta</taxon>
        <taxon>Spermatophyta</taxon>
        <taxon>Magnoliopsida</taxon>
        <taxon>Liliopsida</taxon>
        <taxon>Poales</taxon>
        <taxon>Cyperaceae</taxon>
        <taxon>Cyperoideae</taxon>
        <taxon>Cariceae</taxon>
        <taxon>Carex</taxon>
        <taxon>Carex subgen. Euthyceras</taxon>
    </lineage>
</organism>
<gene>
    <name evidence="2" type="ORF">FCM35_KLT11157</name>
</gene>
<dbReference type="InterPro" id="IPR007201">
    <property type="entry name" value="Mei2-like_Rrm_C"/>
</dbReference>
<dbReference type="Pfam" id="PF04059">
    <property type="entry name" value="RRM_2"/>
    <property type="match status" value="1"/>
</dbReference>
<protein>
    <submittedName>
        <fullName evidence="2">Protein MEI2-like 6</fullName>
    </submittedName>
</protein>
<accession>A0A833QDV6</accession>
<comment type="caution">
    <text evidence="2">The sequence shown here is derived from an EMBL/GenBank/DDBJ whole genome shotgun (WGS) entry which is preliminary data.</text>
</comment>
<dbReference type="GO" id="GO:0003676">
    <property type="term" value="F:nucleic acid binding"/>
    <property type="evidence" value="ECO:0007669"/>
    <property type="project" value="InterPro"/>
</dbReference>
<keyword evidence="3" id="KW-1185">Reference proteome</keyword>
<reference evidence="2" key="1">
    <citation type="submission" date="2020-01" db="EMBL/GenBank/DDBJ databases">
        <title>Genome sequence of Kobresia littledalei, the first chromosome-level genome in the family Cyperaceae.</title>
        <authorList>
            <person name="Qu G."/>
        </authorList>
    </citation>
    <scope>NUCLEOTIDE SEQUENCE</scope>
    <source>
        <strain evidence="2">C.B.Clarke</strain>
        <tissue evidence="2">Leaf</tissue>
    </source>
</reference>
<dbReference type="InterPro" id="IPR035979">
    <property type="entry name" value="RBD_domain_sf"/>
</dbReference>
<evidence type="ECO:0000259" key="1">
    <source>
        <dbReference type="Pfam" id="PF04059"/>
    </source>
</evidence>
<dbReference type="Proteomes" id="UP000623129">
    <property type="component" value="Unassembled WGS sequence"/>
</dbReference>
<name>A0A833QDV6_9POAL</name>
<proteinExistence type="predicted"/>
<sequence length="369" mass="41914">MSIALNPAAPIFIPRPNTVLSATLLISPGQNPNPYLSWPYDPFYLQIPPQYFSYQYISSPRYLTTFQLVSAPCTLALSPSVPRCSIQERDENLGTEISSAGDEMVELKPMANTSVVNCRRTRAHISEVTVVRASRCQEPRRRPSAKVSHRKYEIRKDADFEKGGKTTLMIKNIPCNKGRLLAILRDHCIEENEKACALEGDEAVFSEFDFFYLPIDFRTHSNLGYAFVNFTSSVGAWRLFKYLHNYRWISAESNKVCQVSFARIQGLVESIEHADQMIFFRGVLDAFLPVHFEPPYNGVNQPVEYLHGRKMCEMSSKVGILPGRLESIVSRQVLEYNRWGNTLGVHMWSPSSLPLMGKQAMMWVAINGM</sequence>
<dbReference type="AlphaFoldDB" id="A0A833QDV6"/>
<dbReference type="OrthoDB" id="1396628at2759"/>
<feature type="domain" description="Mei2-like C-terminal RNA recognition motif" evidence="1">
    <location>
        <begin position="165"/>
        <end position="273"/>
    </location>
</feature>
<evidence type="ECO:0000313" key="3">
    <source>
        <dbReference type="Proteomes" id="UP000623129"/>
    </source>
</evidence>
<evidence type="ECO:0000313" key="2">
    <source>
        <dbReference type="EMBL" id="KAF3325000.1"/>
    </source>
</evidence>